<proteinExistence type="predicted"/>
<accession>A0AAN8G4D4</accession>
<protein>
    <submittedName>
        <fullName evidence="4">Uncharacterized protein</fullName>
    </submittedName>
</protein>
<dbReference type="PROSITE" id="PS51257">
    <property type="entry name" value="PROKAR_LIPOPROTEIN"/>
    <property type="match status" value="1"/>
</dbReference>
<keyword evidence="3" id="KW-0732">Signal</keyword>
<comment type="caution">
    <text evidence="4">The sequence shown here is derived from an EMBL/GenBank/DDBJ whole genome shotgun (WGS) entry which is preliminary data.</text>
</comment>
<feature type="compositionally biased region" description="Low complexity" evidence="1">
    <location>
        <begin position="132"/>
        <end position="149"/>
    </location>
</feature>
<feature type="region of interest" description="Disordered" evidence="1">
    <location>
        <begin position="132"/>
        <end position="175"/>
    </location>
</feature>
<sequence>MKTIFTVFLLISTTTGFSWYSCTEPSLEHNIFCEDGDRINIMFGQYGFKYSECSRNCSDYSDYCDCNFDFNRTVDLYLKNWCNGKETCNFKTPDPYYGSCYKNNTVEMYNDYAYSYIEFECLTVTTTLAARRTTTTREPSTTTLPTSRTTSKREPDNSRPLPSKESSIDKDRSGRKEAVLYSTDINNAKAVHNNQDTSDMAVIVGSVMGCILLVILVFIAVVFIFKRKTVRALIAIHSKPAYEAPSDGYNNAVFKTDNSTSVVNMVKSDDYNYLPEN</sequence>
<feature type="transmembrane region" description="Helical" evidence="2">
    <location>
        <begin position="200"/>
        <end position="225"/>
    </location>
</feature>
<evidence type="ECO:0000256" key="1">
    <source>
        <dbReference type="SAM" id="MobiDB-lite"/>
    </source>
</evidence>
<dbReference type="Proteomes" id="UP001347796">
    <property type="component" value="Unassembled WGS sequence"/>
</dbReference>
<keyword evidence="5" id="KW-1185">Reference proteome</keyword>
<dbReference type="AlphaFoldDB" id="A0AAN8G4D4"/>
<dbReference type="CDD" id="cd22823">
    <property type="entry name" value="Gal_Rha_Lectin"/>
    <property type="match status" value="1"/>
</dbReference>
<feature type="chain" id="PRO_5043047853" evidence="3">
    <location>
        <begin position="17"/>
        <end position="277"/>
    </location>
</feature>
<keyword evidence="2" id="KW-0472">Membrane</keyword>
<feature type="signal peptide" evidence="3">
    <location>
        <begin position="1"/>
        <end position="16"/>
    </location>
</feature>
<feature type="compositionally biased region" description="Basic and acidic residues" evidence="1">
    <location>
        <begin position="166"/>
        <end position="175"/>
    </location>
</feature>
<gene>
    <name evidence="4" type="ORF">SNE40_020453</name>
</gene>
<evidence type="ECO:0000256" key="2">
    <source>
        <dbReference type="SAM" id="Phobius"/>
    </source>
</evidence>
<organism evidence="4 5">
    <name type="scientific">Patella caerulea</name>
    <name type="common">Rayed Mediterranean limpet</name>
    <dbReference type="NCBI Taxonomy" id="87958"/>
    <lineage>
        <taxon>Eukaryota</taxon>
        <taxon>Metazoa</taxon>
        <taxon>Spiralia</taxon>
        <taxon>Lophotrochozoa</taxon>
        <taxon>Mollusca</taxon>
        <taxon>Gastropoda</taxon>
        <taxon>Patellogastropoda</taxon>
        <taxon>Patelloidea</taxon>
        <taxon>Patellidae</taxon>
        <taxon>Patella</taxon>
    </lineage>
</organism>
<name>A0AAN8G4D4_PATCE</name>
<evidence type="ECO:0000313" key="5">
    <source>
        <dbReference type="Proteomes" id="UP001347796"/>
    </source>
</evidence>
<reference evidence="4 5" key="1">
    <citation type="submission" date="2024-01" db="EMBL/GenBank/DDBJ databases">
        <title>The genome of the rayed Mediterranean limpet Patella caerulea (Linnaeus, 1758).</title>
        <authorList>
            <person name="Anh-Thu Weber A."/>
            <person name="Halstead-Nussloch G."/>
        </authorList>
    </citation>
    <scope>NUCLEOTIDE SEQUENCE [LARGE SCALE GENOMIC DNA]</scope>
    <source>
        <strain evidence="4">AATW-2023a</strain>
        <tissue evidence="4">Whole specimen</tissue>
    </source>
</reference>
<evidence type="ECO:0000313" key="4">
    <source>
        <dbReference type="EMBL" id="KAK6169387.1"/>
    </source>
</evidence>
<dbReference type="EMBL" id="JAZGQO010000015">
    <property type="protein sequence ID" value="KAK6169387.1"/>
    <property type="molecule type" value="Genomic_DNA"/>
</dbReference>
<evidence type="ECO:0000256" key="3">
    <source>
        <dbReference type="SAM" id="SignalP"/>
    </source>
</evidence>
<keyword evidence="2" id="KW-0812">Transmembrane</keyword>
<keyword evidence="2" id="KW-1133">Transmembrane helix</keyword>